<dbReference type="EMBL" id="JBHSXX010000001">
    <property type="protein sequence ID" value="MFC6869441.1"/>
    <property type="molecule type" value="Genomic_DNA"/>
</dbReference>
<organism evidence="1 2">
    <name type="scientific">Haloechinothrix salitolerans</name>
    <dbReference type="NCBI Taxonomy" id="926830"/>
    <lineage>
        <taxon>Bacteria</taxon>
        <taxon>Bacillati</taxon>
        <taxon>Actinomycetota</taxon>
        <taxon>Actinomycetes</taxon>
        <taxon>Pseudonocardiales</taxon>
        <taxon>Pseudonocardiaceae</taxon>
        <taxon>Haloechinothrix</taxon>
    </lineage>
</organism>
<dbReference type="Proteomes" id="UP001596337">
    <property type="component" value="Unassembled WGS sequence"/>
</dbReference>
<proteinExistence type="predicted"/>
<comment type="caution">
    <text evidence="1">The sequence shown here is derived from an EMBL/GenBank/DDBJ whole genome shotgun (WGS) entry which is preliminary data.</text>
</comment>
<evidence type="ECO:0000313" key="1">
    <source>
        <dbReference type="EMBL" id="MFC6869441.1"/>
    </source>
</evidence>
<evidence type="ECO:0000313" key="2">
    <source>
        <dbReference type="Proteomes" id="UP001596337"/>
    </source>
</evidence>
<reference evidence="2" key="1">
    <citation type="journal article" date="2019" name="Int. J. Syst. Evol. Microbiol.">
        <title>The Global Catalogue of Microorganisms (GCM) 10K type strain sequencing project: providing services to taxonomists for standard genome sequencing and annotation.</title>
        <authorList>
            <consortium name="The Broad Institute Genomics Platform"/>
            <consortium name="The Broad Institute Genome Sequencing Center for Infectious Disease"/>
            <person name="Wu L."/>
            <person name="Ma J."/>
        </authorList>
    </citation>
    <scope>NUCLEOTIDE SEQUENCE [LARGE SCALE GENOMIC DNA]</scope>
    <source>
        <strain evidence="2">KCTC 32255</strain>
    </source>
</reference>
<protein>
    <recommendedName>
        <fullName evidence="3">Dihydrodiol dehydrogenase</fullName>
    </recommendedName>
</protein>
<dbReference type="RefSeq" id="WP_345400668.1">
    <property type="nucleotide sequence ID" value="NZ_BAABLA010000101.1"/>
</dbReference>
<evidence type="ECO:0008006" key="3">
    <source>
        <dbReference type="Google" id="ProtNLM"/>
    </source>
</evidence>
<keyword evidence="2" id="KW-1185">Reference proteome</keyword>
<sequence length="72" mass="8126">MDELTDGRAVVANEFAMVTVSKVQTRNGERLEIASPRLGFCIRLDAMELESLSWQSKEVFSRFLHTPYGPGH</sequence>
<gene>
    <name evidence="1" type="ORF">ACFQGD_20070</name>
</gene>
<accession>A0ABW2C2A5</accession>
<name>A0ABW2C2A5_9PSEU</name>